<evidence type="ECO:0000256" key="5">
    <source>
        <dbReference type="SAM" id="Phobius"/>
    </source>
</evidence>
<dbReference type="PANTHER" id="PTHR33420:SF12">
    <property type="entry name" value="FIMBRIN-LIKE PROTEIN FIMI-RELATED"/>
    <property type="match status" value="1"/>
</dbReference>
<comment type="similarity">
    <text evidence="2">Belongs to the fimbrial protein family.</text>
</comment>
<dbReference type="Pfam" id="PF22003">
    <property type="entry name" value="MrkDrd"/>
    <property type="match status" value="1"/>
</dbReference>
<evidence type="ECO:0000313" key="9">
    <source>
        <dbReference type="Proteomes" id="UP000628560"/>
    </source>
</evidence>
<dbReference type="GO" id="GO:0009289">
    <property type="term" value="C:pilus"/>
    <property type="evidence" value="ECO:0007669"/>
    <property type="project" value="UniProtKB-SubCell"/>
</dbReference>
<comment type="subcellular location">
    <subcellularLocation>
        <location evidence="1">Fimbrium</location>
    </subcellularLocation>
</comment>
<evidence type="ECO:0000259" key="7">
    <source>
        <dbReference type="Pfam" id="PF22003"/>
    </source>
</evidence>
<keyword evidence="5" id="KW-1133">Transmembrane helix</keyword>
<dbReference type="SUPFAM" id="SSF49401">
    <property type="entry name" value="Bacterial adhesins"/>
    <property type="match status" value="1"/>
</dbReference>
<dbReference type="InterPro" id="IPR050263">
    <property type="entry name" value="Bact_Fimbrial_Adh_Pro"/>
</dbReference>
<feature type="transmembrane region" description="Helical" evidence="5">
    <location>
        <begin position="12"/>
        <end position="29"/>
    </location>
</feature>
<protein>
    <submittedName>
        <fullName evidence="8">Fimbrial protein</fullName>
    </submittedName>
</protein>
<dbReference type="RefSeq" id="WP_194514445.1">
    <property type="nucleotide sequence ID" value="NZ_JADIXP010000024.1"/>
</dbReference>
<reference evidence="8 9" key="1">
    <citation type="submission" date="2020-11" db="EMBL/GenBank/DDBJ databases">
        <title>Identification of Lelliottia nimipressuralis from Wound Infection by Whole Genome-Based Bacterial Identification.</title>
        <authorList>
            <person name="Navarathna D.H."/>
            <person name="Choi H."/>
            <person name="Jinadatha C."/>
            <person name="Chatterjee P."/>
            <person name="Hwang M."/>
        </authorList>
    </citation>
    <scope>NUCLEOTIDE SEQUENCE [LARGE SCALE GENOMIC DNA]</scope>
    <source>
        <strain evidence="8 9">DN2020</strain>
    </source>
</reference>
<evidence type="ECO:0000256" key="3">
    <source>
        <dbReference type="ARBA" id="ARBA00022729"/>
    </source>
</evidence>
<evidence type="ECO:0000256" key="4">
    <source>
        <dbReference type="ARBA" id="ARBA00023263"/>
    </source>
</evidence>
<dbReference type="InterPro" id="IPR036937">
    <property type="entry name" value="Adhesion_dom_fimbrial_sf"/>
</dbReference>
<dbReference type="Pfam" id="PF00419">
    <property type="entry name" value="Fimbrial"/>
    <property type="match status" value="1"/>
</dbReference>
<dbReference type="AlphaFoldDB" id="A0ABD4KHV8"/>
<dbReference type="InterPro" id="IPR000259">
    <property type="entry name" value="Adhesion_dom_fimbrial"/>
</dbReference>
<keyword evidence="5" id="KW-0812">Transmembrane</keyword>
<dbReference type="Gene3D" id="2.60.40.3310">
    <property type="match status" value="1"/>
</dbReference>
<organism evidence="8 9">
    <name type="scientific">Lelliottia nimipressuralis</name>
    <dbReference type="NCBI Taxonomy" id="69220"/>
    <lineage>
        <taxon>Bacteria</taxon>
        <taxon>Pseudomonadati</taxon>
        <taxon>Pseudomonadota</taxon>
        <taxon>Gammaproteobacteria</taxon>
        <taxon>Enterobacterales</taxon>
        <taxon>Enterobacteriaceae</taxon>
        <taxon>Lelliottia</taxon>
    </lineage>
</organism>
<dbReference type="InterPro" id="IPR008966">
    <property type="entry name" value="Adhesion_dom_sf"/>
</dbReference>
<evidence type="ECO:0000256" key="2">
    <source>
        <dbReference type="ARBA" id="ARBA00006671"/>
    </source>
</evidence>
<keyword evidence="3" id="KW-0732">Signal</keyword>
<accession>A0ABD4KHV8</accession>
<name>A0ABD4KHV8_9ENTR</name>
<gene>
    <name evidence="8" type="ORF">ISP11_22560</name>
</gene>
<feature type="domain" description="MrkD-like receptor binding" evidence="7">
    <location>
        <begin position="49"/>
        <end position="172"/>
    </location>
</feature>
<proteinExistence type="inferred from homology"/>
<evidence type="ECO:0000256" key="1">
    <source>
        <dbReference type="ARBA" id="ARBA00004561"/>
    </source>
</evidence>
<evidence type="ECO:0000313" key="8">
    <source>
        <dbReference type="EMBL" id="MBF4180643.1"/>
    </source>
</evidence>
<keyword evidence="5" id="KW-0472">Membrane</keyword>
<dbReference type="Proteomes" id="UP000628560">
    <property type="component" value="Unassembled WGS sequence"/>
</dbReference>
<dbReference type="EMBL" id="JADIXP010000024">
    <property type="protein sequence ID" value="MBF4180643.1"/>
    <property type="molecule type" value="Genomic_DNA"/>
</dbReference>
<feature type="domain" description="Fimbrial-type adhesion" evidence="6">
    <location>
        <begin position="189"/>
        <end position="330"/>
    </location>
</feature>
<keyword evidence="4" id="KW-0281">Fimbrium</keyword>
<dbReference type="PANTHER" id="PTHR33420">
    <property type="entry name" value="FIMBRIAL SUBUNIT ELFA-RELATED"/>
    <property type="match status" value="1"/>
</dbReference>
<evidence type="ECO:0000259" key="6">
    <source>
        <dbReference type="Pfam" id="PF00419"/>
    </source>
</evidence>
<dbReference type="InterPro" id="IPR054160">
    <property type="entry name" value="MrkD_recept-bd"/>
</dbReference>
<dbReference type="Gene3D" id="2.60.40.1090">
    <property type="entry name" value="Fimbrial-type adhesion domain"/>
    <property type="match status" value="1"/>
</dbReference>
<comment type="caution">
    <text evidence="8">The sequence shown here is derived from an EMBL/GenBank/DDBJ whole genome shotgun (WGS) entry which is preliminary data.</text>
</comment>
<sequence length="330" mass="35756">MKLMLSYKPKNYLVIIAKIYFTICLLFIHCTSYAKVKECRWPEGTQNIGVNFGQLTLPPALPVGSVIATKSVSGLDVIKTTPGSYHIYYKYTSYGQQTSYNAMTTNLNGIGYRISMSQLSNAYWPYTYNGSCNALIECNGTAPSAAIRQVVELIKTSDDVNSGDLSGGVIGTVQCDNGETATNYNFVSTSIVSPSCTVLNENINVPLGNHRSSEFGGVGSTLNWNDFDVNLSCESQVQVAMRIDGISDPDGGGQGVLQIDHSSNNATGVGIQIWYRNKPNNAVIFGQNQDYGTLAAGNQKVMLSARYYQTKDDITAGDANGTVTFTMSYK</sequence>